<evidence type="ECO:0000313" key="4">
    <source>
        <dbReference type="Proteomes" id="UP000775179"/>
    </source>
</evidence>
<sequence length="338" mass="37643">MKNLKKISSLVLILCLTLTLISCGTNRKVSTDSKELEEVDLVLDWYPNAVHSFIYNAIEKGYYEKEGLKVNVKFPANSSDPLSLTGAGQATFGIYYPQHLINAIANENIPVKSVGAIVQSGLNVVISLKEENITRPKNFTNKTIGYSGDPLTEAIVKDMVKNDNGNPDSINLVDIGFDIISSMATKKVNATTGGMVNHEVPVMIDKGLDVNYFYPSDYGVPNAYELVFVANNKTIEEKPEVVEKFMRASKKGFEDMKNDPQASLKLLLDHQQADSFPLTEAVEKQSMDILLPKMETENANFLSQDSKVWEENIEWLYNKGFIKKKPSADDVFVNIKAE</sequence>
<evidence type="ECO:0000259" key="2">
    <source>
        <dbReference type="Pfam" id="PF09084"/>
    </source>
</evidence>
<reference evidence="3 4" key="1">
    <citation type="submission" date="2021-08" db="EMBL/GenBank/DDBJ databases">
        <title>Genome sequence analysis of Clostridium chauvoei strains of European origin and evaluation of typing options for outbreak investigations.</title>
        <authorList>
            <person name="Abdel-Glil M."/>
            <person name="Thomas P."/>
            <person name="Seyboldt C."/>
        </authorList>
    </citation>
    <scope>NUCLEOTIDE SEQUENCE [LARGE SCALE GENOMIC DNA]</scope>
    <source>
        <strain evidence="3 4">S0260-09</strain>
    </source>
</reference>
<protein>
    <submittedName>
        <fullName evidence="3">ABC transporter substrate-binding protein</fullName>
    </submittedName>
</protein>
<dbReference type="Gene3D" id="3.40.190.10">
    <property type="entry name" value="Periplasmic binding protein-like II"/>
    <property type="match status" value="2"/>
</dbReference>
<feature type="signal peptide" evidence="1">
    <location>
        <begin position="1"/>
        <end position="27"/>
    </location>
</feature>
<dbReference type="SUPFAM" id="SSF53850">
    <property type="entry name" value="Periplasmic binding protein-like II"/>
    <property type="match status" value="1"/>
</dbReference>
<accession>A0ABD4RJZ8</accession>
<feature type="chain" id="PRO_5044866073" evidence="1">
    <location>
        <begin position="28"/>
        <end position="338"/>
    </location>
</feature>
<comment type="caution">
    <text evidence="3">The sequence shown here is derived from an EMBL/GenBank/DDBJ whole genome shotgun (WGS) entry which is preliminary data.</text>
</comment>
<dbReference type="Proteomes" id="UP000775179">
    <property type="component" value="Unassembled WGS sequence"/>
</dbReference>
<dbReference type="PROSITE" id="PS51257">
    <property type="entry name" value="PROKAR_LIPOPROTEIN"/>
    <property type="match status" value="1"/>
</dbReference>
<dbReference type="RefSeq" id="WP_021874565.1">
    <property type="nucleotide sequence ID" value="NZ_CP018624.1"/>
</dbReference>
<dbReference type="Pfam" id="PF09084">
    <property type="entry name" value="NMT1"/>
    <property type="match status" value="1"/>
</dbReference>
<dbReference type="InterPro" id="IPR015168">
    <property type="entry name" value="SsuA/THI5"/>
</dbReference>
<dbReference type="EMBL" id="JAIFTX010000036">
    <property type="protein sequence ID" value="MBX7291762.1"/>
    <property type="molecule type" value="Genomic_DNA"/>
</dbReference>
<gene>
    <name evidence="3" type="ORF">K4H94_12245</name>
</gene>
<keyword evidence="1" id="KW-0732">Signal</keyword>
<proteinExistence type="predicted"/>
<dbReference type="PANTHER" id="PTHR31528:SF3">
    <property type="entry name" value="THIAMINE BIOSYNTHESIS PROTEIN HI_0357-RELATED"/>
    <property type="match status" value="1"/>
</dbReference>
<dbReference type="AlphaFoldDB" id="A0ABD4RJZ8"/>
<dbReference type="GeneID" id="66300680"/>
<dbReference type="InterPro" id="IPR027939">
    <property type="entry name" value="NMT1/THI5"/>
</dbReference>
<dbReference type="PANTHER" id="PTHR31528">
    <property type="entry name" value="4-AMINO-5-HYDROXYMETHYL-2-METHYLPYRIMIDINE PHOSPHATE SYNTHASE THI11-RELATED"/>
    <property type="match status" value="1"/>
</dbReference>
<evidence type="ECO:0000256" key="1">
    <source>
        <dbReference type="SAM" id="SignalP"/>
    </source>
</evidence>
<name>A0ABD4RJZ8_9CLOT</name>
<organism evidence="3 4">
    <name type="scientific">Clostridium chauvoei</name>
    <dbReference type="NCBI Taxonomy" id="46867"/>
    <lineage>
        <taxon>Bacteria</taxon>
        <taxon>Bacillati</taxon>
        <taxon>Bacillota</taxon>
        <taxon>Clostridia</taxon>
        <taxon>Eubacteriales</taxon>
        <taxon>Clostridiaceae</taxon>
        <taxon>Clostridium</taxon>
    </lineage>
</organism>
<evidence type="ECO:0000313" key="3">
    <source>
        <dbReference type="EMBL" id="MBX7291762.1"/>
    </source>
</evidence>
<feature type="domain" description="SsuA/THI5-like" evidence="2">
    <location>
        <begin position="48"/>
        <end position="262"/>
    </location>
</feature>
<dbReference type="KEGG" id="cchv:BTM20_02300"/>